<comment type="caution">
    <text evidence="1">The sequence shown here is derived from an EMBL/GenBank/DDBJ whole genome shotgun (WGS) entry which is preliminary data.</text>
</comment>
<name>A0A327VZA8_9BACT</name>
<gene>
    <name evidence="1" type="ORF">CLV59_105353</name>
</gene>
<sequence>MTDKIETAGSSNRRPFLRNHLMNANYHLKKEYITYSYVTPRPSIFPSVKDADAGRKWFTIFLTIKELHLEKYNSL</sequence>
<dbReference type="Proteomes" id="UP000249819">
    <property type="component" value="Unassembled WGS sequence"/>
</dbReference>
<organism evidence="1 2">
    <name type="scientific">Chitinophaga dinghuensis</name>
    <dbReference type="NCBI Taxonomy" id="1539050"/>
    <lineage>
        <taxon>Bacteria</taxon>
        <taxon>Pseudomonadati</taxon>
        <taxon>Bacteroidota</taxon>
        <taxon>Chitinophagia</taxon>
        <taxon>Chitinophagales</taxon>
        <taxon>Chitinophagaceae</taxon>
        <taxon>Chitinophaga</taxon>
    </lineage>
</organism>
<keyword evidence="2" id="KW-1185">Reference proteome</keyword>
<evidence type="ECO:0000313" key="1">
    <source>
        <dbReference type="EMBL" id="RAJ80245.1"/>
    </source>
</evidence>
<accession>A0A327VZA8</accession>
<evidence type="ECO:0000313" key="2">
    <source>
        <dbReference type="Proteomes" id="UP000249819"/>
    </source>
</evidence>
<reference evidence="1 2" key="1">
    <citation type="submission" date="2018-06" db="EMBL/GenBank/DDBJ databases">
        <title>Genomic Encyclopedia of Archaeal and Bacterial Type Strains, Phase II (KMG-II): from individual species to whole genera.</title>
        <authorList>
            <person name="Goeker M."/>
        </authorList>
    </citation>
    <scope>NUCLEOTIDE SEQUENCE [LARGE SCALE GENOMIC DNA]</scope>
    <source>
        <strain evidence="1 2">DSM 29821</strain>
    </source>
</reference>
<dbReference type="EMBL" id="QLMA01000005">
    <property type="protein sequence ID" value="RAJ80245.1"/>
    <property type="molecule type" value="Genomic_DNA"/>
</dbReference>
<proteinExistence type="predicted"/>
<protein>
    <submittedName>
        <fullName evidence="1">Uncharacterized protein</fullName>
    </submittedName>
</protein>
<dbReference type="AlphaFoldDB" id="A0A327VZA8"/>